<keyword evidence="2" id="KW-1185">Reference proteome</keyword>
<dbReference type="Proteomes" id="UP001056120">
    <property type="component" value="Linkage Group LG03"/>
</dbReference>
<gene>
    <name evidence="1" type="ORF">L1987_08019</name>
</gene>
<accession>A0ACB9JL86</accession>
<evidence type="ECO:0000313" key="2">
    <source>
        <dbReference type="Proteomes" id="UP001056120"/>
    </source>
</evidence>
<evidence type="ECO:0000313" key="1">
    <source>
        <dbReference type="EMBL" id="KAI3820471.1"/>
    </source>
</evidence>
<reference evidence="2" key="1">
    <citation type="journal article" date="2022" name="Mol. Ecol. Resour.">
        <title>The genomes of chicory, endive, great burdock and yacon provide insights into Asteraceae palaeo-polyploidization history and plant inulin production.</title>
        <authorList>
            <person name="Fan W."/>
            <person name="Wang S."/>
            <person name="Wang H."/>
            <person name="Wang A."/>
            <person name="Jiang F."/>
            <person name="Liu H."/>
            <person name="Zhao H."/>
            <person name="Xu D."/>
            <person name="Zhang Y."/>
        </authorList>
    </citation>
    <scope>NUCLEOTIDE SEQUENCE [LARGE SCALE GENOMIC DNA]</scope>
    <source>
        <strain evidence="2">cv. Yunnan</strain>
    </source>
</reference>
<proteinExistence type="predicted"/>
<protein>
    <submittedName>
        <fullName evidence="1">Uncharacterized protein</fullName>
    </submittedName>
</protein>
<name>A0ACB9JL86_9ASTR</name>
<sequence length="88" mass="10264">MRNLVHRPKMMILTLAINSEIEDNIIMKLNKNATSCSEINNIMDDFLEMERIASLSEAKWFDLQKELTMVNESKEMLESEIVNMEKNA</sequence>
<reference evidence="1 2" key="2">
    <citation type="journal article" date="2022" name="Mol. Ecol. Resour.">
        <title>The genomes of chicory, endive, great burdock and yacon provide insights into Asteraceae paleo-polyploidization history and plant inulin production.</title>
        <authorList>
            <person name="Fan W."/>
            <person name="Wang S."/>
            <person name="Wang H."/>
            <person name="Wang A."/>
            <person name="Jiang F."/>
            <person name="Liu H."/>
            <person name="Zhao H."/>
            <person name="Xu D."/>
            <person name="Zhang Y."/>
        </authorList>
    </citation>
    <scope>NUCLEOTIDE SEQUENCE [LARGE SCALE GENOMIC DNA]</scope>
    <source>
        <strain evidence="2">cv. Yunnan</strain>
        <tissue evidence="1">Leaves</tissue>
    </source>
</reference>
<organism evidence="1 2">
    <name type="scientific">Smallanthus sonchifolius</name>
    <dbReference type="NCBI Taxonomy" id="185202"/>
    <lineage>
        <taxon>Eukaryota</taxon>
        <taxon>Viridiplantae</taxon>
        <taxon>Streptophyta</taxon>
        <taxon>Embryophyta</taxon>
        <taxon>Tracheophyta</taxon>
        <taxon>Spermatophyta</taxon>
        <taxon>Magnoliopsida</taxon>
        <taxon>eudicotyledons</taxon>
        <taxon>Gunneridae</taxon>
        <taxon>Pentapetalae</taxon>
        <taxon>asterids</taxon>
        <taxon>campanulids</taxon>
        <taxon>Asterales</taxon>
        <taxon>Asteraceae</taxon>
        <taxon>Asteroideae</taxon>
        <taxon>Heliantheae alliance</taxon>
        <taxon>Millerieae</taxon>
        <taxon>Smallanthus</taxon>
    </lineage>
</organism>
<comment type="caution">
    <text evidence="1">The sequence shown here is derived from an EMBL/GenBank/DDBJ whole genome shotgun (WGS) entry which is preliminary data.</text>
</comment>
<dbReference type="EMBL" id="CM042020">
    <property type="protein sequence ID" value="KAI3820471.1"/>
    <property type="molecule type" value="Genomic_DNA"/>
</dbReference>